<feature type="domain" description="DUF6487" evidence="1">
    <location>
        <begin position="3"/>
        <end position="69"/>
    </location>
</feature>
<sequence>MNCPECGASMEQGWLFASKDGAFGFASRVPGVFENARNAEGFVQITEPKLGCRTSVEAWHCAGCKVVAFKH</sequence>
<protein>
    <recommendedName>
        <fullName evidence="1">DUF6487 domain-containing protein</fullName>
    </recommendedName>
</protein>
<dbReference type="AlphaFoldDB" id="A0A6N7WRM0"/>
<dbReference type="Proteomes" id="UP000434342">
    <property type="component" value="Unassembled WGS sequence"/>
</dbReference>
<organism evidence="2 3">
    <name type="scientific">Parafannyhessea umbonata</name>
    <dbReference type="NCBI Taxonomy" id="604330"/>
    <lineage>
        <taxon>Bacteria</taxon>
        <taxon>Bacillati</taxon>
        <taxon>Actinomycetota</taxon>
        <taxon>Coriobacteriia</taxon>
        <taxon>Coriobacteriales</taxon>
        <taxon>Atopobiaceae</taxon>
        <taxon>Parafannyhessea</taxon>
    </lineage>
</organism>
<accession>A0A6N7WRM0</accession>
<dbReference type="RefSeq" id="WP_081920133.1">
    <property type="nucleotide sequence ID" value="NZ_JABAGR010000003.1"/>
</dbReference>
<dbReference type="InterPro" id="IPR045504">
    <property type="entry name" value="DUF6487"/>
</dbReference>
<reference evidence="2 3" key="1">
    <citation type="submission" date="2019-08" db="EMBL/GenBank/DDBJ databases">
        <title>In-depth cultivation of the pig gut microbiome towards novel bacterial diversity and tailored functional studies.</title>
        <authorList>
            <person name="Wylensek D."/>
            <person name="Hitch T.C.A."/>
            <person name="Clavel T."/>
        </authorList>
    </citation>
    <scope>NUCLEOTIDE SEQUENCE [LARGE SCALE GENOMIC DNA]</scope>
    <source>
        <strain evidence="2 3">WB01_CNA04</strain>
    </source>
</reference>
<name>A0A6N7WRM0_9ACTN</name>
<gene>
    <name evidence="2" type="ORF">FYJ69_00230</name>
</gene>
<dbReference type="EMBL" id="VUND01000001">
    <property type="protein sequence ID" value="MST59340.1"/>
    <property type="molecule type" value="Genomic_DNA"/>
</dbReference>
<evidence type="ECO:0000313" key="3">
    <source>
        <dbReference type="Proteomes" id="UP000434342"/>
    </source>
</evidence>
<evidence type="ECO:0000259" key="1">
    <source>
        <dbReference type="Pfam" id="PF20097"/>
    </source>
</evidence>
<dbReference type="Pfam" id="PF20097">
    <property type="entry name" value="DUF6487"/>
    <property type="match status" value="1"/>
</dbReference>
<proteinExistence type="predicted"/>
<comment type="caution">
    <text evidence="2">The sequence shown here is derived from an EMBL/GenBank/DDBJ whole genome shotgun (WGS) entry which is preliminary data.</text>
</comment>
<evidence type="ECO:0000313" key="2">
    <source>
        <dbReference type="EMBL" id="MST59340.1"/>
    </source>
</evidence>